<gene>
    <name evidence="7" type="primary">LOC106068840</name>
</gene>
<dbReference type="PANTHER" id="PTHR10903">
    <property type="entry name" value="GTPASE, IMAP FAMILY MEMBER-RELATED"/>
    <property type="match status" value="1"/>
</dbReference>
<dbReference type="OrthoDB" id="10061751at2759"/>
<keyword evidence="4" id="KW-0175">Coiled coil</keyword>
<dbReference type="GO" id="GO:0005525">
    <property type="term" value="F:GTP binding"/>
    <property type="evidence" value="ECO:0007669"/>
    <property type="project" value="UniProtKB-KW"/>
</dbReference>
<evidence type="ECO:0000256" key="2">
    <source>
        <dbReference type="ARBA" id="ARBA00022741"/>
    </source>
</evidence>
<protein>
    <submittedName>
        <fullName evidence="7">GTPase IMAP family member 9-like</fullName>
    </submittedName>
</protein>
<dbReference type="Pfam" id="PF04548">
    <property type="entry name" value="AIG1"/>
    <property type="match status" value="1"/>
</dbReference>
<dbReference type="RefSeq" id="XP_055864514.1">
    <property type="nucleotide sequence ID" value="XM_056008539.1"/>
</dbReference>
<dbReference type="AlphaFoldDB" id="A0A9W2YP80"/>
<sequence length="448" mass="52493">MAVNTSIIGNEIIRKYKMSLDKDSDIDLLLIGKTGHGKSSAGNSILRRQVFESGASTNSITTGVNFDFSEIDNRVIKVVDVRGVQETRETEAKSIALFIREMEHAVVANPRGYHAFLIVLRFGVRFTKEEVDTITFLKAVFGETFVRDFCILVMTYGDLFEIECEGLSFKEWCERETGNFKELLSECNQRIILLNNKTKDASVKIHQVLELLKLVDQLNGKRYNDENFKLARESQIKLQFNFEFEDLRERALMKISLIFEKLERCQGSFKEEIETLELILVEAEALEIYLTEVDKGTKLLQDLIRDVQNLKSNISSEVKFNVDAREWKENLAGNLKKLDEKCATEKEKLKKQFQIDYEKFNASVEMRMREQKKLEQKLEELDKQLKKEKSVYENNFQEEIKKRRENIKKERRKLEENYRERKSSFISSLTRILQSLKSTFLFLLRKIF</sequence>
<comment type="similarity">
    <text evidence="1">Belongs to the TRAFAC class TrmE-Era-EngA-EngB-Septin-like GTPase superfamily. AIG1/Toc34/Toc159-like paraseptin GTPase family. IAN subfamily.</text>
</comment>
<evidence type="ECO:0000256" key="1">
    <source>
        <dbReference type="ARBA" id="ARBA00008535"/>
    </source>
</evidence>
<evidence type="ECO:0000256" key="3">
    <source>
        <dbReference type="ARBA" id="ARBA00023134"/>
    </source>
</evidence>
<dbReference type="PROSITE" id="PS51720">
    <property type="entry name" value="G_AIG1"/>
    <property type="match status" value="1"/>
</dbReference>
<accession>A0A9W2YP80</accession>
<keyword evidence="6" id="KW-1185">Reference proteome</keyword>
<evidence type="ECO:0000313" key="6">
    <source>
        <dbReference type="Proteomes" id="UP001165740"/>
    </source>
</evidence>
<feature type="coiled-coil region" evidence="4">
    <location>
        <begin position="328"/>
        <end position="424"/>
    </location>
</feature>
<dbReference type="Gene3D" id="3.40.50.300">
    <property type="entry name" value="P-loop containing nucleotide triphosphate hydrolases"/>
    <property type="match status" value="1"/>
</dbReference>
<dbReference type="InterPro" id="IPR006703">
    <property type="entry name" value="G_AIG1"/>
</dbReference>
<organism evidence="6 7">
    <name type="scientific">Biomphalaria glabrata</name>
    <name type="common">Bloodfluke planorb</name>
    <name type="synonym">Freshwater snail</name>
    <dbReference type="NCBI Taxonomy" id="6526"/>
    <lineage>
        <taxon>Eukaryota</taxon>
        <taxon>Metazoa</taxon>
        <taxon>Spiralia</taxon>
        <taxon>Lophotrochozoa</taxon>
        <taxon>Mollusca</taxon>
        <taxon>Gastropoda</taxon>
        <taxon>Heterobranchia</taxon>
        <taxon>Euthyneura</taxon>
        <taxon>Panpulmonata</taxon>
        <taxon>Hygrophila</taxon>
        <taxon>Lymnaeoidea</taxon>
        <taxon>Planorbidae</taxon>
        <taxon>Biomphalaria</taxon>
    </lineage>
</organism>
<name>A0A9W2YP80_BIOGL</name>
<evidence type="ECO:0000256" key="4">
    <source>
        <dbReference type="SAM" id="Coils"/>
    </source>
</evidence>
<dbReference type="Proteomes" id="UP001165740">
    <property type="component" value="Chromosome 13"/>
</dbReference>
<dbReference type="InterPro" id="IPR045058">
    <property type="entry name" value="GIMA/IAN/Toc"/>
</dbReference>
<dbReference type="SUPFAM" id="SSF58113">
    <property type="entry name" value="Apolipoprotein A-I"/>
    <property type="match status" value="1"/>
</dbReference>
<dbReference type="SUPFAM" id="SSF52540">
    <property type="entry name" value="P-loop containing nucleoside triphosphate hydrolases"/>
    <property type="match status" value="1"/>
</dbReference>
<dbReference type="InterPro" id="IPR027417">
    <property type="entry name" value="P-loop_NTPase"/>
</dbReference>
<keyword evidence="3" id="KW-0342">GTP-binding</keyword>
<evidence type="ECO:0000259" key="5">
    <source>
        <dbReference type="PROSITE" id="PS51720"/>
    </source>
</evidence>
<dbReference type="PANTHER" id="PTHR10903:SF184">
    <property type="entry name" value="GTP-BINDING PROTEIN A"/>
    <property type="match status" value="1"/>
</dbReference>
<proteinExistence type="inferred from homology"/>
<evidence type="ECO:0000313" key="7">
    <source>
        <dbReference type="RefSeq" id="XP_055864514.1"/>
    </source>
</evidence>
<feature type="domain" description="AIG1-type G" evidence="5">
    <location>
        <begin position="23"/>
        <end position="232"/>
    </location>
</feature>
<keyword evidence="2" id="KW-0547">Nucleotide-binding</keyword>
<reference evidence="7" key="1">
    <citation type="submission" date="2025-08" db="UniProtKB">
        <authorList>
            <consortium name="RefSeq"/>
        </authorList>
    </citation>
    <scope>IDENTIFICATION</scope>
</reference>
<dbReference type="GeneID" id="106068840"/>